<sequence>MAEKRLHPSIEEFKAFVKKNPQVLEEVRIGKATLQELYEDWYLLGENDAKWDQIGSKSGQTEKEVKGDWFTNVLGAFKKMDPEQLQHNINHLSQALGAVQGVLSQFQNGSNKSKPSSPNQKPNHPFLFRKD</sequence>
<evidence type="ECO:0000256" key="1">
    <source>
        <dbReference type="SAM" id="MobiDB-lite"/>
    </source>
</evidence>
<dbReference type="RefSeq" id="WP_338451936.1">
    <property type="nucleotide sequence ID" value="NZ_CP137640.1"/>
</dbReference>
<gene>
    <name evidence="2" type="ORF">R4Z09_08715</name>
</gene>
<evidence type="ECO:0000313" key="2">
    <source>
        <dbReference type="EMBL" id="WVX83044.1"/>
    </source>
</evidence>
<keyword evidence="3" id="KW-1185">Reference proteome</keyword>
<dbReference type="Proteomes" id="UP001357223">
    <property type="component" value="Chromosome"/>
</dbReference>
<name>A0ABZ2CPJ8_9BACI</name>
<dbReference type="EMBL" id="CP137640">
    <property type="protein sequence ID" value="WVX83044.1"/>
    <property type="molecule type" value="Genomic_DNA"/>
</dbReference>
<evidence type="ECO:0000313" key="3">
    <source>
        <dbReference type="Proteomes" id="UP001357223"/>
    </source>
</evidence>
<reference evidence="2 3" key="1">
    <citation type="submission" date="2023-10" db="EMBL/GenBank/DDBJ databases">
        <title>Niallia locisalis sp.nov. isolated from a salt pond sample.</title>
        <authorList>
            <person name="Li X.-J."/>
            <person name="Dong L."/>
        </authorList>
    </citation>
    <scope>NUCLEOTIDE SEQUENCE [LARGE SCALE GENOMIC DNA]</scope>
    <source>
        <strain evidence="2 3">DSM 29761</strain>
    </source>
</reference>
<dbReference type="InterPro" id="IPR025953">
    <property type="entry name" value="YlbD_coat"/>
</dbReference>
<accession>A0ABZ2CPJ8</accession>
<proteinExistence type="predicted"/>
<protein>
    <submittedName>
        <fullName evidence="2">YlbD family protein</fullName>
    </submittedName>
</protein>
<feature type="region of interest" description="Disordered" evidence="1">
    <location>
        <begin position="105"/>
        <end position="131"/>
    </location>
</feature>
<feature type="compositionally biased region" description="Low complexity" evidence="1">
    <location>
        <begin position="110"/>
        <end position="123"/>
    </location>
</feature>
<dbReference type="Pfam" id="PF14071">
    <property type="entry name" value="YlbD_coat"/>
    <property type="match status" value="1"/>
</dbReference>
<organism evidence="2 3">
    <name type="scientific">Niallia oryzisoli</name>
    <dbReference type="NCBI Taxonomy" id="1737571"/>
    <lineage>
        <taxon>Bacteria</taxon>
        <taxon>Bacillati</taxon>
        <taxon>Bacillota</taxon>
        <taxon>Bacilli</taxon>
        <taxon>Bacillales</taxon>
        <taxon>Bacillaceae</taxon>
        <taxon>Niallia</taxon>
    </lineage>
</organism>